<proteinExistence type="predicted"/>
<comment type="caution">
    <text evidence="3">The sequence shown here is derived from an EMBL/GenBank/DDBJ whole genome shotgun (WGS) entry which is preliminary data.</text>
</comment>
<dbReference type="CDD" id="cd03789">
    <property type="entry name" value="GT9_LPS_heptosyltransferase"/>
    <property type="match status" value="1"/>
</dbReference>
<dbReference type="PANTHER" id="PTHR30160:SF1">
    <property type="entry name" value="LIPOPOLYSACCHARIDE 1,2-N-ACETYLGLUCOSAMINETRANSFERASE-RELATED"/>
    <property type="match status" value="1"/>
</dbReference>
<accession>A0A9D0YQN2</accession>
<name>A0A9D0YQN2_AQUAO</name>
<evidence type="ECO:0000313" key="4">
    <source>
        <dbReference type="Proteomes" id="UP000606463"/>
    </source>
</evidence>
<dbReference type="InterPro" id="IPR002201">
    <property type="entry name" value="Glyco_trans_9"/>
</dbReference>
<sequence length="330" mass="37375">MSRKVLLIRFSSLGDVVLTSCLIEPFIKNGYKPILLTYRPYGELFSQDNRIGVIEVDKNTFRSIKKFFQLLEFLKETQPFAVIDLHANFKSFLVRKLLPAEVKTVYDKKALFRRFCVFLNRLGLAERFKYNPLNVLHLYTQTLGVLGLKVENPRPFIKVSPQSVEETLKKFSLKRGDYAVLGIGARYRKKEYPHFEELIKLLSQRLKVVLIGDKRDYEKSKDWKGVLNLCGKLSLIESLWVLKGAKVFVGNDSGATHMARAVGTPAVVIYGGTHPCLGFAPSPNEGIVISKNLSCSPCDLHGKGICNKNYDCLEIPPAEIAQKVFNMILK</sequence>
<dbReference type="SUPFAM" id="SSF53756">
    <property type="entry name" value="UDP-Glycosyltransferase/glycogen phosphorylase"/>
    <property type="match status" value="1"/>
</dbReference>
<dbReference type="Proteomes" id="UP000606463">
    <property type="component" value="Unassembled WGS sequence"/>
</dbReference>
<dbReference type="GO" id="GO:0008713">
    <property type="term" value="F:ADP-heptose-lipopolysaccharide heptosyltransferase activity"/>
    <property type="evidence" value="ECO:0007669"/>
    <property type="project" value="TreeGrafter"/>
</dbReference>
<evidence type="ECO:0000313" key="3">
    <source>
        <dbReference type="EMBL" id="HIP98209.1"/>
    </source>
</evidence>
<evidence type="ECO:0000256" key="2">
    <source>
        <dbReference type="ARBA" id="ARBA00022679"/>
    </source>
</evidence>
<dbReference type="Pfam" id="PF01075">
    <property type="entry name" value="Glyco_transf_9"/>
    <property type="match status" value="1"/>
</dbReference>
<dbReference type="PANTHER" id="PTHR30160">
    <property type="entry name" value="TETRAACYLDISACCHARIDE 4'-KINASE-RELATED"/>
    <property type="match status" value="1"/>
</dbReference>
<keyword evidence="1" id="KW-0328">Glycosyltransferase</keyword>
<dbReference type="InterPro" id="IPR051199">
    <property type="entry name" value="LPS_LOS_Heptosyltrfase"/>
</dbReference>
<gene>
    <name evidence="3" type="ORF">EYH37_02425</name>
</gene>
<dbReference type="EMBL" id="DQVE01000024">
    <property type="protein sequence ID" value="HIP98209.1"/>
    <property type="molecule type" value="Genomic_DNA"/>
</dbReference>
<evidence type="ECO:0000256" key="1">
    <source>
        <dbReference type="ARBA" id="ARBA00022676"/>
    </source>
</evidence>
<dbReference type="GO" id="GO:0009244">
    <property type="term" value="P:lipopolysaccharide core region biosynthetic process"/>
    <property type="evidence" value="ECO:0007669"/>
    <property type="project" value="TreeGrafter"/>
</dbReference>
<reference evidence="3" key="1">
    <citation type="journal article" date="2020" name="ISME J.">
        <title>Gammaproteobacteria mediating utilization of methyl-, sulfur- and petroleum organic compounds in deep ocean hydrothermal plumes.</title>
        <authorList>
            <person name="Zhou Z."/>
            <person name="Liu Y."/>
            <person name="Pan J."/>
            <person name="Cron B.R."/>
            <person name="Toner B.M."/>
            <person name="Anantharaman K."/>
            <person name="Breier J.A."/>
            <person name="Dick G.J."/>
            <person name="Li M."/>
        </authorList>
    </citation>
    <scope>NUCLEOTIDE SEQUENCE</scope>
    <source>
        <strain evidence="3">SZUA-1501</strain>
    </source>
</reference>
<dbReference type="GO" id="GO:0005829">
    <property type="term" value="C:cytosol"/>
    <property type="evidence" value="ECO:0007669"/>
    <property type="project" value="TreeGrafter"/>
</dbReference>
<organism evidence="3 4">
    <name type="scientific">Aquifex aeolicus</name>
    <dbReference type="NCBI Taxonomy" id="63363"/>
    <lineage>
        <taxon>Bacteria</taxon>
        <taxon>Pseudomonadati</taxon>
        <taxon>Aquificota</taxon>
        <taxon>Aquificia</taxon>
        <taxon>Aquificales</taxon>
        <taxon>Aquificaceae</taxon>
        <taxon>Aquifex</taxon>
    </lineage>
</organism>
<keyword evidence="2" id="KW-0808">Transferase</keyword>
<protein>
    <submittedName>
        <fullName evidence="3">Lipopolysaccharide heptosyltransferase family protein</fullName>
    </submittedName>
</protein>
<dbReference type="Gene3D" id="3.40.50.2000">
    <property type="entry name" value="Glycogen Phosphorylase B"/>
    <property type="match status" value="2"/>
</dbReference>
<dbReference type="AlphaFoldDB" id="A0A9D0YQN2"/>